<feature type="region of interest" description="Disordered" evidence="8">
    <location>
        <begin position="141"/>
        <end position="171"/>
    </location>
</feature>
<evidence type="ECO:0000313" key="10">
    <source>
        <dbReference type="EMBL" id="PFH37648.1"/>
    </source>
</evidence>
<evidence type="ECO:0000256" key="4">
    <source>
        <dbReference type="ARBA" id="ARBA00022691"/>
    </source>
</evidence>
<evidence type="ECO:0000256" key="3">
    <source>
        <dbReference type="ARBA" id="ARBA00022679"/>
    </source>
</evidence>
<dbReference type="InterPro" id="IPR029063">
    <property type="entry name" value="SAM-dependent_MTases_sf"/>
</dbReference>
<dbReference type="EMBL" id="NWUJ01000002">
    <property type="protein sequence ID" value="PFH37648.1"/>
    <property type="molecule type" value="Genomic_DNA"/>
</dbReference>
<keyword evidence="4 6" id="KW-0949">S-adenosyl-L-methionine</keyword>
<accession>A0A2A9MGL0</accession>
<feature type="binding site" evidence="6">
    <location>
        <position position="652"/>
    </location>
    <ligand>
        <name>S-adenosyl-L-methionine</name>
        <dbReference type="ChEBI" id="CHEBI:59789"/>
    </ligand>
</feature>
<feature type="binding site" evidence="6">
    <location>
        <position position="625"/>
    </location>
    <ligand>
        <name>S-adenosyl-L-methionine</name>
        <dbReference type="ChEBI" id="CHEBI:59789"/>
    </ligand>
</feature>
<name>A0A2A9MGL0_BESBE</name>
<dbReference type="Pfam" id="PF00398">
    <property type="entry name" value="RrnaAD"/>
    <property type="match status" value="1"/>
</dbReference>
<feature type="domain" description="Ribosomal RNA adenine methylase transferase N-terminal" evidence="9">
    <location>
        <begin position="630"/>
        <end position="802"/>
    </location>
</feature>
<dbReference type="Gene3D" id="1.10.8.100">
    <property type="entry name" value="Ribosomal RNA adenine dimethylase-like, domain 2"/>
    <property type="match status" value="1"/>
</dbReference>
<dbReference type="GO" id="GO:0000179">
    <property type="term" value="F:rRNA (adenine-N6,N6-)-dimethyltransferase activity"/>
    <property type="evidence" value="ECO:0007669"/>
    <property type="project" value="UniProtKB-UniRule"/>
</dbReference>
<dbReference type="EC" id="2.1.1.-" evidence="7"/>
<feature type="binding site" evidence="6">
    <location>
        <position position="695"/>
    </location>
    <ligand>
        <name>S-adenosyl-L-methionine</name>
        <dbReference type="ChEBI" id="CHEBI:59789"/>
    </ligand>
</feature>
<dbReference type="PROSITE" id="PS51689">
    <property type="entry name" value="SAM_RNA_A_N6_MT"/>
    <property type="match status" value="1"/>
</dbReference>
<feature type="region of interest" description="Disordered" evidence="8">
    <location>
        <begin position="390"/>
        <end position="427"/>
    </location>
</feature>
<dbReference type="OrthoDB" id="74991at2759"/>
<feature type="binding site" evidence="6">
    <location>
        <position position="717"/>
    </location>
    <ligand>
        <name>S-adenosyl-L-methionine</name>
        <dbReference type="ChEBI" id="CHEBI:59789"/>
    </ligand>
</feature>
<feature type="region of interest" description="Disordered" evidence="8">
    <location>
        <begin position="530"/>
        <end position="613"/>
    </location>
</feature>
<dbReference type="InterPro" id="IPR023165">
    <property type="entry name" value="rRNA_Ade_diMease-like_C"/>
</dbReference>
<dbReference type="STRING" id="94643.A0A2A9MGL0"/>
<organism evidence="10 11">
    <name type="scientific">Besnoitia besnoiti</name>
    <name type="common">Apicomplexan protozoan</name>
    <dbReference type="NCBI Taxonomy" id="94643"/>
    <lineage>
        <taxon>Eukaryota</taxon>
        <taxon>Sar</taxon>
        <taxon>Alveolata</taxon>
        <taxon>Apicomplexa</taxon>
        <taxon>Conoidasida</taxon>
        <taxon>Coccidia</taxon>
        <taxon>Eucoccidiorida</taxon>
        <taxon>Eimeriorina</taxon>
        <taxon>Sarcocystidae</taxon>
        <taxon>Besnoitia</taxon>
    </lineage>
</organism>
<keyword evidence="11" id="KW-1185">Reference proteome</keyword>
<dbReference type="VEuPathDB" id="ToxoDB:BESB_041060"/>
<feature type="region of interest" description="Disordered" evidence="8">
    <location>
        <begin position="188"/>
        <end position="292"/>
    </location>
</feature>
<reference evidence="10 11" key="1">
    <citation type="submission" date="2017-09" db="EMBL/GenBank/DDBJ databases">
        <title>Genome sequencing of Besnoitia besnoiti strain Bb-Ger1.</title>
        <authorList>
            <person name="Schares G."/>
            <person name="Venepally P."/>
            <person name="Lorenzi H.A."/>
        </authorList>
    </citation>
    <scope>NUCLEOTIDE SEQUENCE [LARGE SCALE GENOMIC DNA]</scope>
    <source>
        <strain evidence="10 11">Bb-Ger1</strain>
    </source>
</reference>
<feature type="region of interest" description="Disordered" evidence="8">
    <location>
        <begin position="879"/>
        <end position="914"/>
    </location>
</feature>
<feature type="binding site" evidence="6">
    <location>
        <position position="623"/>
    </location>
    <ligand>
        <name>S-adenosyl-L-methionine</name>
        <dbReference type="ChEBI" id="CHEBI:59789"/>
    </ligand>
</feature>
<comment type="caution">
    <text evidence="10">The sequence shown here is derived from an EMBL/GenBank/DDBJ whole genome shotgun (WGS) entry which is preliminary data.</text>
</comment>
<comment type="similarity">
    <text evidence="6 7">Belongs to the class I-like SAM-binding methyltransferase superfamily. rRNA adenine N(6)-methyltransferase family.</text>
</comment>
<evidence type="ECO:0000256" key="8">
    <source>
        <dbReference type="SAM" id="MobiDB-lite"/>
    </source>
</evidence>
<gene>
    <name evidence="10" type="ORF">BESB_041060</name>
</gene>
<protein>
    <recommendedName>
        <fullName evidence="7">rRNA adenine N(6)-methyltransferase</fullName>
        <ecNumber evidence="7">2.1.1.-</ecNumber>
    </recommendedName>
</protein>
<evidence type="ECO:0000256" key="6">
    <source>
        <dbReference type="PROSITE-ProRule" id="PRU01026"/>
    </source>
</evidence>
<dbReference type="InterPro" id="IPR011530">
    <property type="entry name" value="rRNA_adenine_dimethylase"/>
</dbReference>
<dbReference type="PANTHER" id="PTHR11727:SF18">
    <property type="entry name" value="RRNA ADENINE N(6)-METHYLTRANSFERASE"/>
    <property type="match status" value="1"/>
</dbReference>
<evidence type="ECO:0000256" key="5">
    <source>
        <dbReference type="ARBA" id="ARBA00022884"/>
    </source>
</evidence>
<proteinExistence type="inferred from homology"/>
<feature type="region of interest" description="Disordered" evidence="8">
    <location>
        <begin position="314"/>
        <end position="334"/>
    </location>
</feature>
<dbReference type="InterPro" id="IPR001737">
    <property type="entry name" value="KsgA/Erm"/>
</dbReference>
<feature type="compositionally biased region" description="Low complexity" evidence="8">
    <location>
        <begin position="225"/>
        <end position="235"/>
    </location>
</feature>
<feature type="compositionally biased region" description="Low complexity" evidence="8">
    <location>
        <begin position="563"/>
        <end position="575"/>
    </location>
</feature>
<dbReference type="GO" id="GO:0003723">
    <property type="term" value="F:RNA binding"/>
    <property type="evidence" value="ECO:0007669"/>
    <property type="project" value="UniProtKB-UniRule"/>
</dbReference>
<dbReference type="KEGG" id="bbes:BESB_041060"/>
<dbReference type="InterPro" id="IPR020598">
    <property type="entry name" value="rRNA_Ade_methylase_Trfase_N"/>
</dbReference>
<keyword evidence="1 7" id="KW-0698">rRNA processing</keyword>
<dbReference type="SUPFAM" id="SSF53335">
    <property type="entry name" value="S-adenosyl-L-methionine-dependent methyltransferases"/>
    <property type="match status" value="1"/>
</dbReference>
<dbReference type="PANTHER" id="PTHR11727">
    <property type="entry name" value="DIMETHYLADENOSINE TRANSFERASE"/>
    <property type="match status" value="1"/>
</dbReference>
<feature type="compositionally biased region" description="Low complexity" evidence="8">
    <location>
        <begin position="600"/>
        <end position="611"/>
    </location>
</feature>
<evidence type="ECO:0000256" key="2">
    <source>
        <dbReference type="ARBA" id="ARBA00022603"/>
    </source>
</evidence>
<feature type="compositionally biased region" description="Low complexity" evidence="8">
    <location>
        <begin position="405"/>
        <end position="427"/>
    </location>
</feature>
<dbReference type="HAMAP" id="MF_00607">
    <property type="entry name" value="16SrRNA_methyltr_A"/>
    <property type="match status" value="1"/>
</dbReference>
<feature type="compositionally biased region" description="Low complexity" evidence="8">
    <location>
        <begin position="141"/>
        <end position="162"/>
    </location>
</feature>
<dbReference type="RefSeq" id="XP_029221657.1">
    <property type="nucleotide sequence ID" value="XM_029362692.1"/>
</dbReference>
<dbReference type="Gene3D" id="3.40.50.150">
    <property type="entry name" value="Vaccinia Virus protein VP39"/>
    <property type="match status" value="1"/>
</dbReference>
<evidence type="ECO:0000256" key="7">
    <source>
        <dbReference type="RuleBase" id="RU362106"/>
    </source>
</evidence>
<dbReference type="AlphaFoldDB" id="A0A2A9MGL0"/>
<feature type="compositionally biased region" description="Basic and acidic residues" evidence="8">
    <location>
        <begin position="282"/>
        <end position="292"/>
    </location>
</feature>
<dbReference type="Proteomes" id="UP000224006">
    <property type="component" value="Chromosome II"/>
</dbReference>
<dbReference type="GeneID" id="40309087"/>
<keyword evidence="5 6" id="KW-0694">RNA-binding</keyword>
<evidence type="ECO:0000256" key="1">
    <source>
        <dbReference type="ARBA" id="ARBA00022552"/>
    </source>
</evidence>
<feature type="binding site" evidence="6">
    <location>
        <position position="673"/>
    </location>
    <ligand>
        <name>S-adenosyl-L-methionine</name>
        <dbReference type="ChEBI" id="CHEBI:59789"/>
    </ligand>
</feature>
<dbReference type="SMART" id="SM00650">
    <property type="entry name" value="rADc"/>
    <property type="match status" value="1"/>
</dbReference>
<feature type="compositionally biased region" description="Gly residues" evidence="8">
    <location>
        <begin position="242"/>
        <end position="251"/>
    </location>
</feature>
<evidence type="ECO:0000313" key="11">
    <source>
        <dbReference type="Proteomes" id="UP000224006"/>
    </source>
</evidence>
<dbReference type="PROSITE" id="PS01131">
    <property type="entry name" value="RRNA_A_DIMETH"/>
    <property type="match status" value="1"/>
</dbReference>
<dbReference type="InterPro" id="IPR020596">
    <property type="entry name" value="rRNA_Ade_Mease_Trfase_CS"/>
</dbReference>
<keyword evidence="2 6" id="KW-0489">Methyltransferase</keyword>
<feature type="compositionally biased region" description="Basic and acidic residues" evidence="8">
    <location>
        <begin position="530"/>
        <end position="540"/>
    </location>
</feature>
<sequence length="928" mass="99736">MAADPRSFPVLTRLLRLGGSRVPAAAHFAVSVLSFFWFHNLLFASCLSVKRPWAASLSSFPHPSLSLTQALSFASDWEAAGSEAWSRTSAFGAELRCRSPPLSFLFTSLLGSRGSSVAPLSRSSPLSSPALSALCAAPPGLSSLKSSPPSSPRPAGSSSSLRTHGPPLGRPSAAAEFAAALGASAVEIPHSASRAREAKPQTRQPSEPVANRRQRTRDASAPSDGPALGAAGAHHPAPRPPGGGLWTGGEAGVRRATRSGSPSSSCRGAVPTDGQCGTPGRPEGHEGGLRGRAGCESEVEQLLRMCEENMREYAQTRGGEAGAEDATEEEASRQRVKEMLERRVALMEAQLVSWKREELRGRHDALQDYLAVLEHTRQRDEACVRQFHAEEINTPDTGSPAELRGSSSSGAAQASRTPPAAASAEAVASDPSACRSAAPAAPGRRPLFPLRGFGGIAVFPLPEARPPGEGREAAADKLPRWRKRLDEERGRRTPATLRPPSYAAIAEQKAEERQALAALKAWKRFHREARQREAAERGAAEPRALGASEETGPVHSGERAEGAPDAVVDAASDAAGRGERTQSAVAPHEEEEGIASRHGLPSASPSADLPSGEFKPKQSLGQNFLSDPNTSRLIAASLEDASPRGVGVVEVGPGTGAITRFLLPKFPRMSAIETDPRALSLLSRRLPSLKLIHGDVLQVSWPALARERGTRLSVVGNLPFYLTSQLLFCFLDAWRFIDQALVTIQWEMAERLTARRGERQYCRLSVVFALYSECKIVKKLPSSVFYPVPKVDAALVHIKFRQAPLTEILQGADPHQFRTVLHAAFGKRRKMLKSSLKEILPHADALPACYARMRPQHLYPTDFLDLTKAIFSPRSFLPASGAEGPKASEEEETEASQAGGPERDDEEDVFAQVGEVSRIWRKEKHGNY</sequence>
<keyword evidence="3 6" id="KW-0808">Transferase</keyword>
<evidence type="ECO:0000259" key="9">
    <source>
        <dbReference type="SMART" id="SM00650"/>
    </source>
</evidence>
<dbReference type="NCBIfam" id="TIGR00755">
    <property type="entry name" value="ksgA"/>
    <property type="match status" value="1"/>
</dbReference>